<evidence type="ECO:0000313" key="2">
    <source>
        <dbReference type="Proteomes" id="UP000683925"/>
    </source>
</evidence>
<keyword evidence="2" id="KW-1185">Reference proteome</keyword>
<comment type="caution">
    <text evidence="1">The sequence shown here is derived from an EMBL/GenBank/DDBJ whole genome shotgun (WGS) entry which is preliminary data.</text>
</comment>
<organism evidence="1 2">
    <name type="scientific">Paramecium octaurelia</name>
    <dbReference type="NCBI Taxonomy" id="43137"/>
    <lineage>
        <taxon>Eukaryota</taxon>
        <taxon>Sar</taxon>
        <taxon>Alveolata</taxon>
        <taxon>Ciliophora</taxon>
        <taxon>Intramacronucleata</taxon>
        <taxon>Oligohymenophorea</taxon>
        <taxon>Peniculida</taxon>
        <taxon>Parameciidae</taxon>
        <taxon>Paramecium</taxon>
    </lineage>
</organism>
<evidence type="ECO:0008006" key="3">
    <source>
        <dbReference type="Google" id="ProtNLM"/>
    </source>
</evidence>
<dbReference type="Proteomes" id="UP000683925">
    <property type="component" value="Unassembled WGS sequence"/>
</dbReference>
<reference evidence="1" key="1">
    <citation type="submission" date="2021-01" db="EMBL/GenBank/DDBJ databases">
        <authorList>
            <consortium name="Genoscope - CEA"/>
            <person name="William W."/>
        </authorList>
    </citation>
    <scope>NUCLEOTIDE SEQUENCE</scope>
</reference>
<gene>
    <name evidence="1" type="ORF">POCTA_138.1.T0700259</name>
</gene>
<evidence type="ECO:0000313" key="1">
    <source>
        <dbReference type="EMBL" id="CAD8178263.1"/>
    </source>
</evidence>
<protein>
    <recommendedName>
        <fullName evidence="3">Transmembrane protein</fullName>
    </recommendedName>
</protein>
<dbReference type="EMBL" id="CAJJDP010000069">
    <property type="protein sequence ID" value="CAD8178263.1"/>
    <property type="molecule type" value="Genomic_DNA"/>
</dbReference>
<sequence>MLFKFQLEINTCFVLSNSSFYDYGNRFCQKSKQLRKEYQQSIAQATQLDSEVLSNMRIVRSFQQRKERVIHLKRPIKILLILAINGTIRKLIYGYWNCIKFKFDSMQNMSKINLVMAKSSKLQFNAQ</sequence>
<proteinExistence type="predicted"/>
<name>A0A8S1VP27_PAROT</name>
<accession>A0A8S1VP27</accession>
<dbReference type="AlphaFoldDB" id="A0A8S1VP27"/>